<feature type="non-terminal residue" evidence="1">
    <location>
        <position position="1"/>
    </location>
</feature>
<reference evidence="1" key="1">
    <citation type="submission" date="2018-06" db="EMBL/GenBank/DDBJ databases">
        <authorList>
            <person name="Zhirakovskaya E."/>
        </authorList>
    </citation>
    <scope>NUCLEOTIDE SEQUENCE</scope>
</reference>
<dbReference type="EMBL" id="UOGD01000301">
    <property type="protein sequence ID" value="VAX25584.1"/>
    <property type="molecule type" value="Genomic_DNA"/>
</dbReference>
<proteinExistence type="predicted"/>
<name>A0A3B1CNK7_9ZZZZ</name>
<accession>A0A3B1CNK7</accession>
<dbReference type="AlphaFoldDB" id="A0A3B1CNK7"/>
<gene>
    <name evidence="1" type="ORF">MNBD_IGNAVI01-1139</name>
</gene>
<sequence length="228" mass="25774">VIRPGEFKNMNLSKNFDVVIFPDSRKSVLMDGKYKSGDNYFVSDYPPEYTKGMGKKGLNKLLTFVEDGGIVLSWGASTNLFMGALNIERSKDDVEEFQLPVKDVSKSLSKKGLYIPGSFVSMKLLKDHPLTYGMEENIGVFYRGRPVFETSIPSLDMDRRVIGKFPEENILLSGYSEHEKELGDKTGLVWLKKSKGQIILFAFNPQFRASTNVSYKLLFNSLLLSKLK</sequence>
<protein>
    <submittedName>
        <fullName evidence="1">Uncharacterized protein</fullName>
    </submittedName>
</protein>
<evidence type="ECO:0000313" key="1">
    <source>
        <dbReference type="EMBL" id="VAX25584.1"/>
    </source>
</evidence>
<dbReference type="InterPro" id="IPR029062">
    <property type="entry name" value="Class_I_gatase-like"/>
</dbReference>
<organism evidence="1">
    <name type="scientific">hydrothermal vent metagenome</name>
    <dbReference type="NCBI Taxonomy" id="652676"/>
    <lineage>
        <taxon>unclassified sequences</taxon>
        <taxon>metagenomes</taxon>
        <taxon>ecological metagenomes</taxon>
    </lineage>
</organism>
<dbReference type="SUPFAM" id="SSF52317">
    <property type="entry name" value="Class I glutamine amidotransferase-like"/>
    <property type="match status" value="1"/>
</dbReference>